<keyword evidence="1" id="KW-0732">Signal</keyword>
<dbReference type="Proteomes" id="UP000002729">
    <property type="component" value="Unassembled WGS sequence"/>
</dbReference>
<feature type="domain" description="Glycosyltransferase 61 catalytic" evidence="2">
    <location>
        <begin position="134"/>
        <end position="316"/>
    </location>
</feature>
<evidence type="ECO:0000259" key="2">
    <source>
        <dbReference type="Pfam" id="PF04577"/>
    </source>
</evidence>
<sequence length="662" mass="69363">MALLLIVGAARALADAPPLANCTPAPAEAPVCVASRWAEAALTPDLLAALRDRKENHKWDHALAHDCREPRPPEAVVVDGVVDGAAAWSRERGTCVAHWRGCRPKEAAAAPTCGCRRVAAPVVSVATHWGGEIWHLVMESLAGLASVRGAGLGANGTALLHVTQTSPRVGGAPLLGSLLRRLGYGHLAAQRRVVDGCVASPRLTLARTGRCGAPSAAHLRWLEARFRAAAPARPTPGAALLVTRAGDGPHRRVRNWGAVRAVVEARFDTVLHHDDAGDIGSLDDQLDRFARAEVVVAPHGAALVGLPATAPGACVVEYLPENYLNLCFAGVARRLNRTYRAARVDARGEADVAALPAMLDACVAARGAPAPARVPVSTPGGAAVRAAVAAALLDAPPPQLPRTALCVVGQERTFAHPLVAASIGRLARLEEPNGRRAAPDFRADVFLALAAAPSPDAAAALAAMGGELVAVGGDTDGRWPNCTGPGGAAGYSMPCMGQWAKFAACARAVEAREDATARRYDVVVKLRTDAAVPFQSGRLAEFLAGPVLAAAAAGARAAWLHPAPGMEDTLAFLARPALGALREFYDWRGARCLNDTIGWCNPSMAYYAAKAANVTLLKYDTRVVHPEIQRTFPDGSAAPHEHHLKMCTSSGCTWTDRRLERP</sequence>
<dbReference type="OrthoDB" id="2102136at2759"/>
<dbReference type="AlphaFoldDB" id="F0YDE4"/>
<accession>F0YDE4</accession>
<dbReference type="InterPro" id="IPR049625">
    <property type="entry name" value="Glyco_transf_61_cat"/>
</dbReference>
<protein>
    <recommendedName>
        <fullName evidence="2">Glycosyltransferase 61 catalytic domain-containing protein</fullName>
    </recommendedName>
</protein>
<dbReference type="Pfam" id="PF04577">
    <property type="entry name" value="Glyco_transf_61"/>
    <property type="match status" value="1"/>
</dbReference>
<dbReference type="InParanoid" id="F0YDE4"/>
<keyword evidence="4" id="KW-1185">Reference proteome</keyword>
<dbReference type="KEGG" id="aaf:AURANDRAFT_65387"/>
<dbReference type="EMBL" id="GL833133">
    <property type="protein sequence ID" value="EGB06724.1"/>
    <property type="molecule type" value="Genomic_DNA"/>
</dbReference>
<evidence type="ECO:0000313" key="4">
    <source>
        <dbReference type="Proteomes" id="UP000002729"/>
    </source>
</evidence>
<proteinExistence type="predicted"/>
<evidence type="ECO:0000256" key="1">
    <source>
        <dbReference type="SAM" id="SignalP"/>
    </source>
</evidence>
<name>F0YDE4_AURAN</name>
<evidence type="ECO:0000313" key="3">
    <source>
        <dbReference type="EMBL" id="EGB06724.1"/>
    </source>
</evidence>
<feature type="signal peptide" evidence="1">
    <location>
        <begin position="1"/>
        <end position="16"/>
    </location>
</feature>
<reference evidence="3 4" key="1">
    <citation type="journal article" date="2011" name="Proc. Natl. Acad. Sci. U.S.A.">
        <title>Niche of harmful alga Aureococcus anophagefferens revealed through ecogenomics.</title>
        <authorList>
            <person name="Gobler C.J."/>
            <person name="Berry D.L."/>
            <person name="Dyhrman S.T."/>
            <person name="Wilhelm S.W."/>
            <person name="Salamov A."/>
            <person name="Lobanov A.V."/>
            <person name="Zhang Y."/>
            <person name="Collier J.L."/>
            <person name="Wurch L.L."/>
            <person name="Kustka A.B."/>
            <person name="Dill B.D."/>
            <person name="Shah M."/>
            <person name="VerBerkmoes N.C."/>
            <person name="Kuo A."/>
            <person name="Terry A."/>
            <person name="Pangilinan J."/>
            <person name="Lindquist E.A."/>
            <person name="Lucas S."/>
            <person name="Paulsen I.T."/>
            <person name="Hattenrath-Lehmann T.K."/>
            <person name="Talmage S.C."/>
            <person name="Walker E.A."/>
            <person name="Koch F."/>
            <person name="Burson A.M."/>
            <person name="Marcoval M.A."/>
            <person name="Tang Y.Z."/>
            <person name="Lecleir G.R."/>
            <person name="Coyne K.J."/>
            <person name="Berg G.M."/>
            <person name="Bertrand E.M."/>
            <person name="Saito M.A."/>
            <person name="Gladyshev V.N."/>
            <person name="Grigoriev I.V."/>
        </authorList>
    </citation>
    <scope>NUCLEOTIDE SEQUENCE [LARGE SCALE GENOMIC DNA]</scope>
    <source>
        <strain evidence="4">CCMP 1984</strain>
    </source>
</reference>
<dbReference type="GeneID" id="20225310"/>
<dbReference type="RefSeq" id="XP_009038474.1">
    <property type="nucleotide sequence ID" value="XM_009040226.1"/>
</dbReference>
<feature type="chain" id="PRO_5003260948" description="Glycosyltransferase 61 catalytic domain-containing protein" evidence="1">
    <location>
        <begin position="17"/>
        <end position="662"/>
    </location>
</feature>
<organism evidence="4">
    <name type="scientific">Aureococcus anophagefferens</name>
    <name type="common">Harmful bloom alga</name>
    <dbReference type="NCBI Taxonomy" id="44056"/>
    <lineage>
        <taxon>Eukaryota</taxon>
        <taxon>Sar</taxon>
        <taxon>Stramenopiles</taxon>
        <taxon>Ochrophyta</taxon>
        <taxon>Pelagophyceae</taxon>
        <taxon>Pelagomonadales</taxon>
        <taxon>Pelagomonadaceae</taxon>
        <taxon>Aureococcus</taxon>
    </lineage>
</organism>
<dbReference type="GO" id="GO:0016757">
    <property type="term" value="F:glycosyltransferase activity"/>
    <property type="evidence" value="ECO:0007669"/>
    <property type="project" value="InterPro"/>
</dbReference>
<gene>
    <name evidence="3" type="ORF">AURANDRAFT_65387</name>
</gene>